<feature type="binding site" evidence="6">
    <location>
        <begin position="315"/>
        <end position="322"/>
    </location>
    <ligand>
        <name>ATP</name>
        <dbReference type="ChEBI" id="CHEBI:30616"/>
    </ligand>
</feature>
<dbReference type="GO" id="GO:0005874">
    <property type="term" value="C:microtubule"/>
    <property type="evidence" value="ECO:0007669"/>
    <property type="project" value="UniProtKB-KW"/>
</dbReference>
<dbReference type="AlphaFoldDB" id="A0AAF0IWX6"/>
<dbReference type="GO" id="GO:0008017">
    <property type="term" value="F:microtubule binding"/>
    <property type="evidence" value="ECO:0007669"/>
    <property type="project" value="InterPro"/>
</dbReference>
<feature type="domain" description="Kinesin motor" evidence="10">
    <location>
        <begin position="226"/>
        <end position="572"/>
    </location>
</feature>
<evidence type="ECO:0000313" key="12">
    <source>
        <dbReference type="Proteomes" id="UP001220961"/>
    </source>
</evidence>
<dbReference type="PROSITE" id="PS00411">
    <property type="entry name" value="KINESIN_MOTOR_1"/>
    <property type="match status" value="1"/>
</dbReference>
<evidence type="ECO:0000259" key="10">
    <source>
        <dbReference type="PROSITE" id="PS50067"/>
    </source>
</evidence>
<keyword evidence="8" id="KW-0175">Coiled coil</keyword>
<sequence>MPPTRARTSGPAASPSRVRAARRTLSNETNRIGARRVVRSGPAAAQSACVAAPSAHMHDLFQLEKERVQASQTRERAERDQRNERQRMIDEKLLEARRTAQENRPTALGWRGYNDYEVDLLRAEHQRETEALHAQLHAQALEIDALRAEAARHAQSREEARVSDDALRARVSELEELLATTDTRYAALASEASSSAERVRDLEARLADAEALRRRLHNQVQELRGNVRVYARVRPPRDDGTSVELRYPDALQLATQLEVRAPTESAMGAASVKTHHFAFDHVFPPSATQADVFEHVSDLLQSVLDGYHTTIFAYGQTGSGKTHTLEGGAQVDWAVPSTWQGDDVGLIPRAMHLLWAAAQAQQVHGWAYTFEAQMVEVYLDQISDLLGDHARCDVVHTGHHSHVEPAEVVPLARPEEVYQLLARAKKRRQVAATKMNERSSRSHSVFALRVRGTRADGQTSDATLHLVDLAGSERLATSGSAADPQRLREAQSINKSLSSLADVMAALATHAKHVPYRNSALTWLLKPCLSQGAKTYVPTTHYRLMLLALSPLQAHLGETLCSLRFATQVHGTHLGPARTSRQRPS</sequence>
<feature type="region of interest" description="Disordered" evidence="9">
    <location>
        <begin position="1"/>
        <end position="32"/>
    </location>
</feature>
<dbReference type="InterPro" id="IPR036961">
    <property type="entry name" value="Kinesin_motor_dom_sf"/>
</dbReference>
<keyword evidence="5 6" id="KW-0505">Motor protein</keyword>
<dbReference type="Gene3D" id="3.40.850.10">
    <property type="entry name" value="Kinesin motor domain"/>
    <property type="match status" value="1"/>
</dbReference>
<evidence type="ECO:0000256" key="8">
    <source>
        <dbReference type="SAM" id="Coils"/>
    </source>
</evidence>
<evidence type="ECO:0000256" key="2">
    <source>
        <dbReference type="ARBA" id="ARBA00022701"/>
    </source>
</evidence>
<feature type="coiled-coil region" evidence="8">
    <location>
        <begin position="192"/>
        <end position="226"/>
    </location>
</feature>
<comment type="similarity">
    <text evidence="1">Belongs to the TRAFAC class myosin-kinesin ATPase superfamily. Kinesin family. KIN-14 subfamily.</text>
</comment>
<evidence type="ECO:0000313" key="11">
    <source>
        <dbReference type="EMBL" id="WFD21264.1"/>
    </source>
</evidence>
<dbReference type="SMART" id="SM00129">
    <property type="entry name" value="KISc"/>
    <property type="match status" value="1"/>
</dbReference>
<dbReference type="PANTHER" id="PTHR47972:SF45">
    <property type="entry name" value="PROTEIN CLARET SEGREGATIONAL"/>
    <property type="match status" value="1"/>
</dbReference>
<proteinExistence type="inferred from homology"/>
<dbReference type="GO" id="GO:0007018">
    <property type="term" value="P:microtubule-based movement"/>
    <property type="evidence" value="ECO:0007669"/>
    <property type="project" value="InterPro"/>
</dbReference>
<dbReference type="Pfam" id="PF00225">
    <property type="entry name" value="Kinesin"/>
    <property type="match status" value="1"/>
</dbReference>
<dbReference type="PANTHER" id="PTHR47972">
    <property type="entry name" value="KINESIN-LIKE PROTEIN KLP-3"/>
    <property type="match status" value="1"/>
</dbReference>
<dbReference type="PROSITE" id="PS50067">
    <property type="entry name" value="KINESIN_MOTOR_2"/>
    <property type="match status" value="1"/>
</dbReference>
<dbReference type="InterPro" id="IPR027417">
    <property type="entry name" value="P-loop_NTPase"/>
</dbReference>
<dbReference type="PRINTS" id="PR00380">
    <property type="entry name" value="KINESINHEAVY"/>
</dbReference>
<evidence type="ECO:0000256" key="3">
    <source>
        <dbReference type="ARBA" id="ARBA00022741"/>
    </source>
</evidence>
<evidence type="ECO:0000256" key="5">
    <source>
        <dbReference type="ARBA" id="ARBA00023175"/>
    </source>
</evidence>
<accession>A0AAF0IWX6</accession>
<evidence type="ECO:0000256" key="1">
    <source>
        <dbReference type="ARBA" id="ARBA00010899"/>
    </source>
</evidence>
<feature type="coiled-coil region" evidence="8">
    <location>
        <begin position="60"/>
        <end position="87"/>
    </location>
</feature>
<keyword evidence="4 6" id="KW-0067">ATP-binding</keyword>
<dbReference type="EMBL" id="CP119915">
    <property type="protein sequence ID" value="WFD21264.1"/>
    <property type="molecule type" value="Genomic_DNA"/>
</dbReference>
<name>A0AAF0IWX6_9BASI</name>
<keyword evidence="2 7" id="KW-0493">Microtubule</keyword>
<dbReference type="InterPro" id="IPR027640">
    <property type="entry name" value="Kinesin-like_fam"/>
</dbReference>
<evidence type="ECO:0000256" key="7">
    <source>
        <dbReference type="RuleBase" id="RU000394"/>
    </source>
</evidence>
<evidence type="ECO:0000256" key="9">
    <source>
        <dbReference type="SAM" id="MobiDB-lite"/>
    </source>
</evidence>
<gene>
    <name evidence="11" type="primary">KAR3</name>
    <name evidence="11" type="ORF">MCAP1_003525</name>
</gene>
<dbReference type="Proteomes" id="UP001220961">
    <property type="component" value="Chromosome 8"/>
</dbReference>
<organism evidence="11 12">
    <name type="scientific">Malassezia caprae</name>
    <dbReference type="NCBI Taxonomy" id="1381934"/>
    <lineage>
        <taxon>Eukaryota</taxon>
        <taxon>Fungi</taxon>
        <taxon>Dikarya</taxon>
        <taxon>Basidiomycota</taxon>
        <taxon>Ustilaginomycotina</taxon>
        <taxon>Malasseziomycetes</taxon>
        <taxon>Malasseziales</taxon>
        <taxon>Malasseziaceae</taxon>
        <taxon>Malassezia</taxon>
    </lineage>
</organism>
<evidence type="ECO:0000256" key="4">
    <source>
        <dbReference type="ARBA" id="ARBA00022840"/>
    </source>
</evidence>
<dbReference type="InterPro" id="IPR001752">
    <property type="entry name" value="Kinesin_motor_dom"/>
</dbReference>
<dbReference type="GO" id="GO:0003777">
    <property type="term" value="F:microtubule motor activity"/>
    <property type="evidence" value="ECO:0007669"/>
    <property type="project" value="InterPro"/>
</dbReference>
<dbReference type="GO" id="GO:0005524">
    <property type="term" value="F:ATP binding"/>
    <property type="evidence" value="ECO:0007669"/>
    <property type="project" value="UniProtKB-UniRule"/>
</dbReference>
<protein>
    <recommendedName>
        <fullName evidence="7">Kinesin-like protein</fullName>
    </recommendedName>
</protein>
<reference evidence="11" key="1">
    <citation type="submission" date="2023-03" db="EMBL/GenBank/DDBJ databases">
        <title>Mating type loci evolution in Malassezia.</title>
        <authorList>
            <person name="Coelho M.A."/>
        </authorList>
    </citation>
    <scope>NUCLEOTIDE SEQUENCE</scope>
    <source>
        <strain evidence="11">CBS 10434</strain>
    </source>
</reference>
<keyword evidence="12" id="KW-1185">Reference proteome</keyword>
<evidence type="ECO:0000256" key="6">
    <source>
        <dbReference type="PROSITE-ProRule" id="PRU00283"/>
    </source>
</evidence>
<dbReference type="SUPFAM" id="SSF52540">
    <property type="entry name" value="P-loop containing nucleoside triphosphate hydrolases"/>
    <property type="match status" value="1"/>
</dbReference>
<dbReference type="InterPro" id="IPR019821">
    <property type="entry name" value="Kinesin_motor_CS"/>
</dbReference>
<keyword evidence="3 6" id="KW-0547">Nucleotide-binding</keyword>